<dbReference type="EMBL" id="HBEZ01023618">
    <property type="protein sequence ID" value="CAD8635385.1"/>
    <property type="molecule type" value="Transcribed_RNA"/>
</dbReference>
<evidence type="ECO:0000256" key="1">
    <source>
        <dbReference type="SAM" id="MobiDB-lite"/>
    </source>
</evidence>
<dbReference type="GO" id="GO:0005762">
    <property type="term" value="C:mitochondrial large ribosomal subunit"/>
    <property type="evidence" value="ECO:0007669"/>
    <property type="project" value="InterPro"/>
</dbReference>
<dbReference type="PANTHER" id="PTHR13359">
    <property type="entry name" value="39S RIBOSOMAL PROTEIN L40, MITOCHONDRIAL"/>
    <property type="match status" value="1"/>
</dbReference>
<name>A0A6T7YBG7_9CRYP</name>
<dbReference type="InterPro" id="IPR039145">
    <property type="entry name" value="Ribosomal_mL40_metazoa/plant"/>
</dbReference>
<protein>
    <submittedName>
        <fullName evidence="2">Uncharacterized protein</fullName>
    </submittedName>
</protein>
<gene>
    <name evidence="2" type="ORF">CCUR1050_LOCUS13065</name>
    <name evidence="3" type="ORF">CCUR1050_LOCUS13066</name>
</gene>
<dbReference type="PANTHER" id="PTHR13359:SF2">
    <property type="entry name" value="LARGE RIBOSOMAL SUBUNIT PROTEIN ML40"/>
    <property type="match status" value="1"/>
</dbReference>
<dbReference type="AlphaFoldDB" id="A0A6T7YBG7"/>
<proteinExistence type="predicted"/>
<accession>A0A6T7YBG7</accession>
<evidence type="ECO:0000313" key="2">
    <source>
        <dbReference type="EMBL" id="CAD8635384.1"/>
    </source>
</evidence>
<evidence type="ECO:0000313" key="3">
    <source>
        <dbReference type="EMBL" id="CAD8635385.1"/>
    </source>
</evidence>
<sequence length="144" mass="16515">MRCSMMRLHISQLGRMAVAPEGKKSTGGGKKGKDNNDDSRFKLLIKALEQKGPKKYVRDAKQMEIDQQIAKEFTRQSFRRENKFLANMQQKIRLRDIAVAALPAELQAEGRTNDMEPYPMDRHMATHTPPIPGFREQQSKKNSD</sequence>
<reference evidence="2" key="1">
    <citation type="submission" date="2021-01" db="EMBL/GenBank/DDBJ databases">
        <authorList>
            <person name="Corre E."/>
            <person name="Pelletier E."/>
            <person name="Niang G."/>
            <person name="Scheremetjew M."/>
            <person name="Finn R."/>
            <person name="Kale V."/>
            <person name="Holt S."/>
            <person name="Cochrane G."/>
            <person name="Meng A."/>
            <person name="Brown T."/>
            <person name="Cohen L."/>
        </authorList>
    </citation>
    <scope>NUCLEOTIDE SEQUENCE</scope>
    <source>
        <strain evidence="2">CCAP979/52</strain>
    </source>
</reference>
<feature type="compositionally biased region" description="Basic and acidic residues" evidence="1">
    <location>
        <begin position="111"/>
        <end position="124"/>
    </location>
</feature>
<organism evidence="2">
    <name type="scientific">Cryptomonas curvata</name>
    <dbReference type="NCBI Taxonomy" id="233186"/>
    <lineage>
        <taxon>Eukaryota</taxon>
        <taxon>Cryptophyceae</taxon>
        <taxon>Cryptomonadales</taxon>
        <taxon>Cryptomonadaceae</taxon>
        <taxon>Cryptomonas</taxon>
    </lineage>
</organism>
<feature type="region of interest" description="Disordered" evidence="1">
    <location>
        <begin position="16"/>
        <end position="39"/>
    </location>
</feature>
<dbReference type="EMBL" id="HBEZ01023617">
    <property type="protein sequence ID" value="CAD8635384.1"/>
    <property type="molecule type" value="Transcribed_RNA"/>
</dbReference>
<feature type="region of interest" description="Disordered" evidence="1">
    <location>
        <begin position="108"/>
        <end position="144"/>
    </location>
</feature>